<evidence type="ECO:0000313" key="4">
    <source>
        <dbReference type="EMBL" id="CAL6073204.1"/>
    </source>
</evidence>
<keyword evidence="2" id="KW-1133">Transmembrane helix</keyword>
<dbReference type="EMBL" id="CAXDID020000300">
    <property type="protein sequence ID" value="CAL6073204.1"/>
    <property type="molecule type" value="Genomic_DNA"/>
</dbReference>
<dbReference type="EMBL" id="CATOUU010000169">
    <property type="protein sequence ID" value="CAI9918867.1"/>
    <property type="molecule type" value="Genomic_DNA"/>
</dbReference>
<feature type="compositionally biased region" description="Low complexity" evidence="1">
    <location>
        <begin position="1123"/>
        <end position="1135"/>
    </location>
</feature>
<name>A0AA86TL14_9EUKA</name>
<accession>A0AA86TL14</accession>
<feature type="region of interest" description="Disordered" evidence="1">
    <location>
        <begin position="1113"/>
        <end position="1143"/>
    </location>
</feature>
<dbReference type="AlphaFoldDB" id="A0AA86TL14"/>
<gene>
    <name evidence="4" type="ORF">HINF_LOCUS55989</name>
    <name evidence="3" type="ORF">HINF_LOCUS6512</name>
</gene>
<evidence type="ECO:0000256" key="1">
    <source>
        <dbReference type="SAM" id="MobiDB-lite"/>
    </source>
</evidence>
<keyword evidence="2" id="KW-0472">Membrane</keyword>
<evidence type="ECO:0000313" key="3">
    <source>
        <dbReference type="EMBL" id="CAI9918867.1"/>
    </source>
</evidence>
<reference evidence="4 5" key="2">
    <citation type="submission" date="2024-07" db="EMBL/GenBank/DDBJ databases">
        <authorList>
            <person name="Akdeniz Z."/>
        </authorList>
    </citation>
    <scope>NUCLEOTIDE SEQUENCE [LARGE SCALE GENOMIC DNA]</scope>
</reference>
<reference evidence="3" key="1">
    <citation type="submission" date="2023-06" db="EMBL/GenBank/DDBJ databases">
        <authorList>
            <person name="Kurt Z."/>
        </authorList>
    </citation>
    <scope>NUCLEOTIDE SEQUENCE</scope>
</reference>
<organism evidence="3">
    <name type="scientific">Hexamita inflata</name>
    <dbReference type="NCBI Taxonomy" id="28002"/>
    <lineage>
        <taxon>Eukaryota</taxon>
        <taxon>Metamonada</taxon>
        <taxon>Diplomonadida</taxon>
        <taxon>Hexamitidae</taxon>
        <taxon>Hexamitinae</taxon>
        <taxon>Hexamita</taxon>
    </lineage>
</organism>
<evidence type="ECO:0000256" key="2">
    <source>
        <dbReference type="SAM" id="Phobius"/>
    </source>
</evidence>
<keyword evidence="2" id="KW-0812">Transmembrane</keyword>
<proteinExistence type="predicted"/>
<protein>
    <submittedName>
        <fullName evidence="3">Uncharacterized protein</fullName>
    </submittedName>
</protein>
<keyword evidence="5" id="KW-1185">Reference proteome</keyword>
<sequence length="1169" mass="134881">MLLLDIILTARQTFHVNQSEYNTLVITDILQQIAPYYLVKAPESTHITINIQDINITEPYHYNITSHLQKYRMKHNTSNYTTQYLYAAYQYLQGVRLLFGINCSRDSITGISHIQVASRFGCNEATSLLANAHKTGQLGVSQSPALAFNYYKELFHSWAACTADVHSYQYKYNKQFVDFKLGGDSEKTSIPKSERQHYIVNSIESAENRADYGNILASGILTGSYGFKKNEEMAARFAFLSASNEYKIKMDPSLNSIENVLKYEETEEEVVINREIEIVREKEPEKKEEQDVMEQVKDKIAKLLRSSEDEDLELGRYQSYSIPGDLKSKLEKYMDKYIIDDINVIQFNQTLPLTPDAFYDAAQKLAREVCWKIYTDYQHFKIFKQLKDDNATKDEVYEYMLYTNNSLINYAVRIFIDKTDTDANLQLLRNENPYVDNGYDVFYDHLKNQPQLSRSWKETCSRRGQAFGLMSYFLNGGVLTPQVVENSKMNKNLGRIFNLGSVYYGCHMGLSGLSFLALEGFRPLKNPLLDQKTLTPINGSKNNTEIFNGHYVKPEPKQALMSLDIASQAGSFESSYYESLLLSQKIFDFGPELKLNSNFYFHPQFKDIGYTGIDQLPALAKLLADHAGHAGHLGGLFLSGVFWEEGYGTFSKNMDVALQKMKRASQRLTTDWAIEDYTEVEKDDTKRFGQYLVHALSGDTVSLTNLFRFMQDPNETKVCMNDRKGQETCEYGQRGFENLALELAAAFSDNEPSALVEYSKVCKKDITKCFLAVHGFESYIELKKQPTYLKYLRAEFTQNGELDKYLQLFIQDFNKKFIKNIKTKLQERFQKQKSVKSPVYDNTDELMNAVRTSKIPSKNDLLINELKTNAKQSKFARVVYQCYYDPEIDFNTLRELYPSCMLIKNILVHISGSKMRQYQQLSVKTDLTSEDTKHFVKEDNQYINSLILELVFKYPDMYLLNLFELQSIIAVKLCNYTKFDSVQETTYALADVYAMLSQKVEHSSDAVYEILDMLNNVHKQEPMNVVFNKLPFYGFYSAEMGGFKEYYDFCKNPVENNQVQTKLILQPYLLLQCHLEIVIILCIVAIGLFYYDYQTRRKPQVVEAKIEEPVKNGDEKAIENNTDDANNNADQNIDIQPEKDNEKENFDEIDDEELDKLFNNNGFATEVGK</sequence>
<evidence type="ECO:0000313" key="5">
    <source>
        <dbReference type="Proteomes" id="UP001642409"/>
    </source>
</evidence>
<comment type="caution">
    <text evidence="3">The sequence shown here is derived from an EMBL/GenBank/DDBJ whole genome shotgun (WGS) entry which is preliminary data.</text>
</comment>
<feature type="transmembrane region" description="Helical" evidence="2">
    <location>
        <begin position="1068"/>
        <end position="1091"/>
    </location>
</feature>
<dbReference type="Proteomes" id="UP001642409">
    <property type="component" value="Unassembled WGS sequence"/>
</dbReference>